<evidence type="ECO:0000313" key="3">
    <source>
        <dbReference type="Proteomes" id="UP000578622"/>
    </source>
</evidence>
<keyword evidence="1" id="KW-0472">Membrane</keyword>
<keyword evidence="3" id="KW-1185">Reference proteome</keyword>
<keyword evidence="1" id="KW-0812">Transmembrane</keyword>
<name>A0ABR6APH6_9HYPH</name>
<comment type="caution">
    <text evidence="2">The sequence shown here is derived from an EMBL/GenBank/DDBJ whole genome shotgun (WGS) entry which is preliminary data.</text>
</comment>
<dbReference type="RefSeq" id="WP_182511767.1">
    <property type="nucleotide sequence ID" value="NZ_JACGXG010000002.1"/>
</dbReference>
<sequence length="340" mass="37861">MRIENEEQAKVLFFDLVNNKDKYREFDASNLEFGDWYKLQVYLPNPPEDSSITPPFMEAFLEIQKHIYQLAALSKSGVANANYISEDERRELDLAVVVKGGSSDLYADIREVVLKSIPQAVTKMSGRQIAIVVLGIALITATAWGTSSFLEMQKEIKLAELKSSEHISTIEKLSFASAQQVETLKVVLGAMKESGEVGKKAADLTTSSQEALLKAASKTNGSVINDVHVGQDEAKALRTSPRNKADIVFAIKNVRVTDINTDDPTTMVVTLKEQDGDDEYKIKFADRLLEVADREKVFSSLGKRESIWVELRIKSVDNEVRSVELKRVVPPSDLAHLLEE</sequence>
<protein>
    <submittedName>
        <fullName evidence="2">Uncharacterized protein</fullName>
    </submittedName>
</protein>
<organism evidence="2 3">
    <name type="scientific">Brucella intermedia</name>
    <dbReference type="NCBI Taxonomy" id="94625"/>
    <lineage>
        <taxon>Bacteria</taxon>
        <taxon>Pseudomonadati</taxon>
        <taxon>Pseudomonadota</taxon>
        <taxon>Alphaproteobacteria</taxon>
        <taxon>Hyphomicrobiales</taxon>
        <taxon>Brucellaceae</taxon>
        <taxon>Brucella/Ochrobactrum group</taxon>
        <taxon>Brucella</taxon>
    </lineage>
</organism>
<dbReference type="Proteomes" id="UP000578622">
    <property type="component" value="Unassembled WGS sequence"/>
</dbReference>
<evidence type="ECO:0000313" key="2">
    <source>
        <dbReference type="EMBL" id="MBA8851352.1"/>
    </source>
</evidence>
<gene>
    <name evidence="2" type="ORF">FHW20_002287</name>
</gene>
<evidence type="ECO:0000256" key="1">
    <source>
        <dbReference type="SAM" id="Phobius"/>
    </source>
</evidence>
<feature type="transmembrane region" description="Helical" evidence="1">
    <location>
        <begin position="129"/>
        <end position="150"/>
    </location>
</feature>
<dbReference type="EMBL" id="JACGXG010000002">
    <property type="protein sequence ID" value="MBA8851352.1"/>
    <property type="molecule type" value="Genomic_DNA"/>
</dbReference>
<keyword evidence="1" id="KW-1133">Transmembrane helix</keyword>
<accession>A0ABR6APH6</accession>
<reference evidence="2 3" key="1">
    <citation type="submission" date="2020-07" db="EMBL/GenBank/DDBJ databases">
        <title>Genomic Encyclopedia of Type Strains, Phase IV (KMG-V): Genome sequencing to study the core and pangenomes of soil and plant-associated prokaryotes.</title>
        <authorList>
            <person name="Whitman W."/>
        </authorList>
    </citation>
    <scope>NUCLEOTIDE SEQUENCE [LARGE SCALE GENOMIC DNA]</scope>
    <source>
        <strain evidence="2 3">RH4WT92</strain>
    </source>
</reference>
<proteinExistence type="predicted"/>